<proteinExistence type="predicted"/>
<sequence>MCHPWSDSVATLHMLKRFVATSRADAGAVFAQAALVVVRGAVSPVEVNEVDLEDTWHGLDAASQATWCVENGQVPGQNEALRQANQELVTVSSPSWYASFIAKTVPKGLPLVGVPFAKSHSDSIWFFAGCHQPSDGQPLRGRREHTDDVPHDGTFHIQVSGTKHWFLRPTDELVQRQGSGLRADDKFAIVCGPGDLIAVNTRLWWHETALPAALQPSVSYARDFYLQEDARAQEADFVNQDGFYAAAAISAGTIIVREQDMPDCELPTSKGSRANAQVVELEDEDGNGSGMALVASRDIATGEWFVVYDSDAESDAADE</sequence>
<dbReference type="Proteomes" id="UP000241890">
    <property type="component" value="Unassembled WGS sequence"/>
</dbReference>
<comment type="caution">
    <text evidence="1">The sequence shown here is derived from an EMBL/GenBank/DDBJ whole genome shotgun (WGS) entry which is preliminary data.</text>
</comment>
<reference evidence="1 2" key="1">
    <citation type="submission" date="2017-12" db="EMBL/GenBank/DDBJ databases">
        <title>Sequencing, de novo assembly and annotation of complete genome of a new Thraustochytrid species, strain FCC1311.</title>
        <authorList>
            <person name="Sedici K."/>
            <person name="Godart F."/>
            <person name="Aiese Cigliano R."/>
            <person name="Sanseverino W."/>
            <person name="Barakat M."/>
            <person name="Ortet P."/>
            <person name="Marechal E."/>
            <person name="Cagnac O."/>
            <person name="Amato A."/>
        </authorList>
    </citation>
    <scope>NUCLEOTIDE SEQUENCE [LARGE SCALE GENOMIC DNA]</scope>
</reference>
<keyword evidence="2" id="KW-1185">Reference proteome</keyword>
<dbReference type="AlphaFoldDB" id="A0A2R5GH69"/>
<dbReference type="OrthoDB" id="10063099at2759"/>
<dbReference type="SUPFAM" id="SSF51197">
    <property type="entry name" value="Clavaminate synthase-like"/>
    <property type="match status" value="1"/>
</dbReference>
<dbReference type="InParanoid" id="A0A2R5GH69"/>
<dbReference type="EMBL" id="BEYU01000074">
    <property type="protein sequence ID" value="GBG30237.1"/>
    <property type="molecule type" value="Genomic_DNA"/>
</dbReference>
<accession>A0A2R5GH69</accession>
<evidence type="ECO:0000313" key="1">
    <source>
        <dbReference type="EMBL" id="GBG30237.1"/>
    </source>
</evidence>
<name>A0A2R5GH69_9STRA</name>
<evidence type="ECO:0000313" key="2">
    <source>
        <dbReference type="Proteomes" id="UP000241890"/>
    </source>
</evidence>
<protein>
    <submittedName>
        <fullName evidence="1">Uncharacterized protein</fullName>
    </submittedName>
</protein>
<gene>
    <name evidence="1" type="ORF">FCC1311_064572</name>
</gene>
<organism evidence="1 2">
    <name type="scientific">Hondaea fermentalgiana</name>
    <dbReference type="NCBI Taxonomy" id="2315210"/>
    <lineage>
        <taxon>Eukaryota</taxon>
        <taxon>Sar</taxon>
        <taxon>Stramenopiles</taxon>
        <taxon>Bigyra</taxon>
        <taxon>Labyrinthulomycetes</taxon>
        <taxon>Thraustochytrida</taxon>
        <taxon>Thraustochytriidae</taxon>
        <taxon>Hondaea</taxon>
    </lineage>
</organism>